<feature type="transmembrane region" description="Helical" evidence="1">
    <location>
        <begin position="34"/>
        <end position="52"/>
    </location>
</feature>
<protein>
    <submittedName>
        <fullName evidence="2">Malonate transporter subunit MadL</fullName>
    </submittedName>
</protein>
<gene>
    <name evidence="2" type="primary">madL</name>
    <name evidence="2" type="ORF">H9751_09750</name>
</gene>
<feature type="transmembrane region" description="Helical" evidence="1">
    <location>
        <begin position="64"/>
        <end position="80"/>
    </location>
</feature>
<keyword evidence="1" id="KW-0472">Membrane</keyword>
<name>A0A9D2QGS6_9CORY</name>
<reference evidence="2" key="2">
    <citation type="submission" date="2021-04" db="EMBL/GenBank/DDBJ databases">
        <authorList>
            <person name="Gilroy R."/>
        </authorList>
    </citation>
    <scope>NUCLEOTIDE SEQUENCE</scope>
    <source>
        <strain evidence="2">ChiHjej13B12-4958</strain>
    </source>
</reference>
<evidence type="ECO:0000256" key="1">
    <source>
        <dbReference type="SAM" id="Phobius"/>
    </source>
</evidence>
<proteinExistence type="predicted"/>
<dbReference type="NCBIfam" id="TIGR00807">
    <property type="entry name" value="malonate_madL"/>
    <property type="match status" value="1"/>
</dbReference>
<sequence>MIIYGTAVLAICVLVGKVIGTVLGEIAGINADIGGVGFAMILLLMATGWLRSKKLLPAPTERGVMFWSGIYIPIVVAMSATQNVRGALDGGVMAIIAGIVVVVASVALVPAIARIGAPSEPLPPITEKEEQDA</sequence>
<dbReference type="Proteomes" id="UP000823858">
    <property type="component" value="Unassembled WGS sequence"/>
</dbReference>
<organism evidence="2 3">
    <name type="scientific">Candidatus Corynebacterium faecigallinarum</name>
    <dbReference type="NCBI Taxonomy" id="2838528"/>
    <lineage>
        <taxon>Bacteria</taxon>
        <taxon>Bacillati</taxon>
        <taxon>Actinomycetota</taxon>
        <taxon>Actinomycetes</taxon>
        <taxon>Mycobacteriales</taxon>
        <taxon>Corynebacteriaceae</taxon>
        <taxon>Corynebacterium</taxon>
    </lineage>
</organism>
<dbReference type="AlphaFoldDB" id="A0A9D2QGS6"/>
<dbReference type="InterPro" id="IPR004690">
    <property type="entry name" value="Maln_transptMadL"/>
</dbReference>
<accession>A0A9D2QGS6</accession>
<reference evidence="2" key="1">
    <citation type="journal article" date="2021" name="PeerJ">
        <title>Extensive microbial diversity within the chicken gut microbiome revealed by metagenomics and culture.</title>
        <authorList>
            <person name="Gilroy R."/>
            <person name="Ravi A."/>
            <person name="Getino M."/>
            <person name="Pursley I."/>
            <person name="Horton D.L."/>
            <person name="Alikhan N.F."/>
            <person name="Baker D."/>
            <person name="Gharbi K."/>
            <person name="Hall N."/>
            <person name="Watson M."/>
            <person name="Adriaenssens E.M."/>
            <person name="Foster-Nyarko E."/>
            <person name="Jarju S."/>
            <person name="Secka A."/>
            <person name="Antonio M."/>
            <person name="Oren A."/>
            <person name="Chaudhuri R.R."/>
            <person name="La Ragione R."/>
            <person name="Hildebrand F."/>
            <person name="Pallen M.J."/>
        </authorList>
    </citation>
    <scope>NUCLEOTIDE SEQUENCE</scope>
    <source>
        <strain evidence="2">ChiHjej13B12-4958</strain>
    </source>
</reference>
<dbReference type="EMBL" id="DWVP01000023">
    <property type="protein sequence ID" value="HJC85808.1"/>
    <property type="molecule type" value="Genomic_DNA"/>
</dbReference>
<keyword evidence="1" id="KW-1133">Transmembrane helix</keyword>
<dbReference type="GO" id="GO:0016020">
    <property type="term" value="C:membrane"/>
    <property type="evidence" value="ECO:0007669"/>
    <property type="project" value="InterPro"/>
</dbReference>
<comment type="caution">
    <text evidence="2">The sequence shown here is derived from an EMBL/GenBank/DDBJ whole genome shotgun (WGS) entry which is preliminary data.</text>
</comment>
<evidence type="ECO:0000313" key="3">
    <source>
        <dbReference type="Proteomes" id="UP000823858"/>
    </source>
</evidence>
<feature type="transmembrane region" description="Helical" evidence="1">
    <location>
        <begin position="92"/>
        <end position="113"/>
    </location>
</feature>
<dbReference type="Pfam" id="PF03817">
    <property type="entry name" value="MadL"/>
    <property type="match status" value="1"/>
</dbReference>
<evidence type="ECO:0000313" key="2">
    <source>
        <dbReference type="EMBL" id="HJC85808.1"/>
    </source>
</evidence>
<keyword evidence="1" id="KW-0812">Transmembrane</keyword>